<dbReference type="InterPro" id="IPR007848">
    <property type="entry name" value="Small_mtfrase_dom"/>
</dbReference>
<keyword evidence="2" id="KW-0489">Methyltransferase</keyword>
<dbReference type="PANTHER" id="PTHR18895:SF74">
    <property type="entry name" value="MTRF1L RELEASE FACTOR GLUTAMINE METHYLTRANSFERASE"/>
    <property type="match status" value="1"/>
</dbReference>
<keyword evidence="3" id="KW-0808">Transferase</keyword>
<evidence type="ECO:0000256" key="1">
    <source>
        <dbReference type="ARBA" id="ARBA00012771"/>
    </source>
</evidence>
<dbReference type="InterPro" id="IPR050320">
    <property type="entry name" value="N5-glutamine_MTase"/>
</dbReference>
<evidence type="ECO:0000313" key="9">
    <source>
        <dbReference type="Proteomes" id="UP001642484"/>
    </source>
</evidence>
<dbReference type="Pfam" id="PF05175">
    <property type="entry name" value="MTS"/>
    <property type="match status" value="1"/>
</dbReference>
<dbReference type="EMBL" id="CAXAMN010003359">
    <property type="protein sequence ID" value="CAK9004319.1"/>
    <property type="molecule type" value="Genomic_DNA"/>
</dbReference>
<dbReference type="Proteomes" id="UP001642484">
    <property type="component" value="Unassembled WGS sequence"/>
</dbReference>
<dbReference type="PROSITE" id="PS00092">
    <property type="entry name" value="N6_MTASE"/>
    <property type="match status" value="1"/>
</dbReference>
<evidence type="ECO:0000256" key="2">
    <source>
        <dbReference type="ARBA" id="ARBA00022603"/>
    </source>
</evidence>
<dbReference type="InterPro" id="IPR002052">
    <property type="entry name" value="DNA_methylase_N6_adenine_CS"/>
</dbReference>
<organism evidence="8 9">
    <name type="scientific">Durusdinium trenchii</name>
    <dbReference type="NCBI Taxonomy" id="1381693"/>
    <lineage>
        <taxon>Eukaryota</taxon>
        <taxon>Sar</taxon>
        <taxon>Alveolata</taxon>
        <taxon>Dinophyceae</taxon>
        <taxon>Suessiales</taxon>
        <taxon>Symbiodiniaceae</taxon>
        <taxon>Durusdinium</taxon>
    </lineage>
</organism>
<comment type="catalytic activity">
    <reaction evidence="5">
        <text>L-glutaminyl-[peptide chain release factor] + S-adenosyl-L-methionine = N(5)-methyl-L-glutaminyl-[peptide chain release factor] + S-adenosyl-L-homocysteine + H(+)</text>
        <dbReference type="Rhea" id="RHEA:42896"/>
        <dbReference type="Rhea" id="RHEA-COMP:10271"/>
        <dbReference type="Rhea" id="RHEA-COMP:10272"/>
        <dbReference type="ChEBI" id="CHEBI:15378"/>
        <dbReference type="ChEBI" id="CHEBI:30011"/>
        <dbReference type="ChEBI" id="CHEBI:57856"/>
        <dbReference type="ChEBI" id="CHEBI:59789"/>
        <dbReference type="ChEBI" id="CHEBI:61891"/>
        <dbReference type="EC" id="2.1.1.297"/>
    </reaction>
</comment>
<feature type="domain" description="Release factor glutamine methyltransferase N-terminal" evidence="7">
    <location>
        <begin position="95"/>
        <end position="129"/>
    </location>
</feature>
<evidence type="ECO:0000256" key="5">
    <source>
        <dbReference type="ARBA" id="ARBA00048391"/>
    </source>
</evidence>
<evidence type="ECO:0000259" key="6">
    <source>
        <dbReference type="Pfam" id="PF05175"/>
    </source>
</evidence>
<comment type="caution">
    <text evidence="8">The sequence shown here is derived from an EMBL/GenBank/DDBJ whole genome shotgun (WGS) entry which is preliminary data.</text>
</comment>
<dbReference type="Gene3D" id="1.10.8.10">
    <property type="entry name" value="DNA helicase RuvA subunit, C-terminal domain"/>
    <property type="match status" value="1"/>
</dbReference>
<dbReference type="NCBIfam" id="TIGR00536">
    <property type="entry name" value="hemK_fam"/>
    <property type="match status" value="1"/>
</dbReference>
<dbReference type="Gene3D" id="3.40.50.150">
    <property type="entry name" value="Vaccinia Virus protein VP39"/>
    <property type="match status" value="1"/>
</dbReference>
<dbReference type="EC" id="2.1.1.297" evidence="1"/>
<accession>A0ABP0ISG3</accession>
<name>A0ABP0ISG3_9DINO</name>
<keyword evidence="4" id="KW-0949">S-adenosyl-L-methionine</keyword>
<dbReference type="SUPFAM" id="SSF53335">
    <property type="entry name" value="S-adenosyl-L-methionine-dependent methyltransferases"/>
    <property type="match status" value="1"/>
</dbReference>
<keyword evidence="9" id="KW-1185">Reference proteome</keyword>
<dbReference type="PANTHER" id="PTHR18895">
    <property type="entry name" value="HEMK METHYLTRANSFERASE"/>
    <property type="match status" value="1"/>
</dbReference>
<dbReference type="Pfam" id="PF17827">
    <property type="entry name" value="PrmC_N"/>
    <property type="match status" value="1"/>
</dbReference>
<evidence type="ECO:0000313" key="8">
    <source>
        <dbReference type="EMBL" id="CAK9004319.1"/>
    </source>
</evidence>
<dbReference type="InterPro" id="IPR004556">
    <property type="entry name" value="HemK-like"/>
</dbReference>
<reference evidence="8 9" key="1">
    <citation type="submission" date="2024-02" db="EMBL/GenBank/DDBJ databases">
        <authorList>
            <person name="Chen Y."/>
            <person name="Shah S."/>
            <person name="Dougan E. K."/>
            <person name="Thang M."/>
            <person name="Chan C."/>
        </authorList>
    </citation>
    <scope>NUCLEOTIDE SEQUENCE [LARGE SCALE GENOMIC DNA]</scope>
</reference>
<dbReference type="InterPro" id="IPR040758">
    <property type="entry name" value="PrmC_N"/>
</dbReference>
<evidence type="ECO:0000256" key="4">
    <source>
        <dbReference type="ARBA" id="ARBA00022691"/>
    </source>
</evidence>
<evidence type="ECO:0000256" key="3">
    <source>
        <dbReference type="ARBA" id="ARBA00022679"/>
    </source>
</evidence>
<proteinExistence type="predicted"/>
<gene>
    <name evidence="8" type="ORF">CCMP2556_LOCUS7635</name>
</gene>
<evidence type="ECO:0000259" key="7">
    <source>
        <dbReference type="Pfam" id="PF17827"/>
    </source>
</evidence>
<sequence length="374" mass="42051">MESAVLQPPIQEGLQRPIQERRQVMQMVWPAKVFKPRRWSLACAVTSSTCSFRGLRQKCARTSFKDIRSELRKKGVESLQRAGIDADEAKSSVKWMLQELERRGKPDQETFMHWVHRRAKREPLQYILGSWPFYPLPIELLVRAPVLIPRPETEELVDLVISEVQINNLWPNRSWPLRIVDFGSGSGAMILALLHTWPKATGMAVDPAEAAIALTSENALRCGVKERLSLFHGTAKEFAEAWSGDDFDLIVSNPPYIPSLEIPNLQPDVRDFEDHGALDGGQDGLVVVAEVLQTARAVGEVGARIFLEVHHTHPSVFEALEERAAPSLLAALEGLRLVQTVHDAYGQPRFVVLEVLDKASRVEDSREKKQELTP</sequence>
<feature type="domain" description="Methyltransferase small" evidence="6">
    <location>
        <begin position="178"/>
        <end position="256"/>
    </location>
</feature>
<dbReference type="InterPro" id="IPR029063">
    <property type="entry name" value="SAM-dependent_MTases_sf"/>
</dbReference>
<protein>
    <recommendedName>
        <fullName evidence="1">peptide chain release factor N(5)-glutamine methyltransferase</fullName>
        <ecNumber evidence="1">2.1.1.297</ecNumber>
    </recommendedName>
</protein>
<dbReference type="CDD" id="cd02440">
    <property type="entry name" value="AdoMet_MTases"/>
    <property type="match status" value="1"/>
</dbReference>